<evidence type="ECO:0000313" key="2">
    <source>
        <dbReference type="EMBL" id="MBP2327468.1"/>
    </source>
</evidence>
<dbReference type="CDD" id="cd00090">
    <property type="entry name" value="HTH_ARSR"/>
    <property type="match status" value="1"/>
</dbReference>
<dbReference type="Pfam" id="PF12840">
    <property type="entry name" value="HTH_20"/>
    <property type="match status" value="1"/>
</dbReference>
<dbReference type="Gene3D" id="1.10.10.10">
    <property type="entry name" value="Winged helix-like DNA-binding domain superfamily/Winged helix DNA-binding domain"/>
    <property type="match status" value="1"/>
</dbReference>
<dbReference type="InterPro" id="IPR011991">
    <property type="entry name" value="ArsR-like_HTH"/>
</dbReference>
<comment type="caution">
    <text evidence="2">The sequence shown here is derived from an EMBL/GenBank/DDBJ whole genome shotgun (WGS) entry which is preliminary data.</text>
</comment>
<dbReference type="EMBL" id="JAGINW010000001">
    <property type="protein sequence ID" value="MBP2327468.1"/>
    <property type="molecule type" value="Genomic_DNA"/>
</dbReference>
<proteinExistence type="predicted"/>
<dbReference type="SMART" id="SM00418">
    <property type="entry name" value="HTH_ARSR"/>
    <property type="match status" value="1"/>
</dbReference>
<keyword evidence="3" id="KW-1185">Reference proteome</keyword>
<sequence length="234" mass="24575">MIAPDLAKFAALLADGTRASFCVSLLDGRAWTAGELARSAGVAPSTATEHINQLIAGGVLAERRQGRHRYVQLADARTAELIETLAAHAPSAPRPTSLRSATIASALASGRTCYDHLAGRLGVQVTAAMVERGLLSTDNGLVVTAMGTRWLTDLGVDLDGLRRARRPFIRECLDWTERLSHVAGGVGAAVCQAFFDAGWITRTGSSRAVRVTATGETALHKQLGIPLPAAELAG</sequence>
<dbReference type="PANTHER" id="PTHR39168">
    <property type="entry name" value="TRANSCRIPTIONAL REGULATOR-RELATED"/>
    <property type="match status" value="1"/>
</dbReference>
<evidence type="ECO:0000259" key="1">
    <source>
        <dbReference type="PROSITE" id="PS50987"/>
    </source>
</evidence>
<keyword evidence="2" id="KW-0238">DNA-binding</keyword>
<dbReference type="SUPFAM" id="SSF46785">
    <property type="entry name" value="Winged helix' DNA-binding domain"/>
    <property type="match status" value="1"/>
</dbReference>
<dbReference type="PROSITE" id="PS50987">
    <property type="entry name" value="HTH_ARSR_2"/>
    <property type="match status" value="1"/>
</dbReference>
<dbReference type="RefSeq" id="WP_307855455.1">
    <property type="nucleotide sequence ID" value="NZ_JAGINW010000001.1"/>
</dbReference>
<gene>
    <name evidence="2" type="ORF">JOF56_007853</name>
</gene>
<name>A0ABS4TST8_9PSEU</name>
<reference evidence="2 3" key="1">
    <citation type="submission" date="2021-03" db="EMBL/GenBank/DDBJ databases">
        <title>Sequencing the genomes of 1000 actinobacteria strains.</title>
        <authorList>
            <person name="Klenk H.-P."/>
        </authorList>
    </citation>
    <scope>NUCLEOTIDE SEQUENCE [LARGE SCALE GENOMIC DNA]</scope>
    <source>
        <strain evidence="2 3">DSM 46670</strain>
    </source>
</reference>
<dbReference type="InterPro" id="IPR001845">
    <property type="entry name" value="HTH_ArsR_DNA-bd_dom"/>
</dbReference>
<accession>A0ABS4TST8</accession>
<dbReference type="InterPro" id="IPR036388">
    <property type="entry name" value="WH-like_DNA-bd_sf"/>
</dbReference>
<feature type="domain" description="HTH arsR-type" evidence="1">
    <location>
        <begin position="1"/>
        <end position="93"/>
    </location>
</feature>
<organism evidence="2 3">
    <name type="scientific">Kibdelosporangium banguiense</name>
    <dbReference type="NCBI Taxonomy" id="1365924"/>
    <lineage>
        <taxon>Bacteria</taxon>
        <taxon>Bacillati</taxon>
        <taxon>Actinomycetota</taxon>
        <taxon>Actinomycetes</taxon>
        <taxon>Pseudonocardiales</taxon>
        <taxon>Pseudonocardiaceae</taxon>
        <taxon>Kibdelosporangium</taxon>
    </lineage>
</organism>
<evidence type="ECO:0000313" key="3">
    <source>
        <dbReference type="Proteomes" id="UP001519332"/>
    </source>
</evidence>
<dbReference type="InterPro" id="IPR052543">
    <property type="entry name" value="HTH_Metal-responsive_Reg"/>
</dbReference>
<dbReference type="Proteomes" id="UP001519332">
    <property type="component" value="Unassembled WGS sequence"/>
</dbReference>
<dbReference type="GO" id="GO:0003677">
    <property type="term" value="F:DNA binding"/>
    <property type="evidence" value="ECO:0007669"/>
    <property type="project" value="UniProtKB-KW"/>
</dbReference>
<protein>
    <submittedName>
        <fullName evidence="2">DNA-binding transcriptional ArsR family regulator</fullName>
    </submittedName>
</protein>
<dbReference type="InterPro" id="IPR036390">
    <property type="entry name" value="WH_DNA-bd_sf"/>
</dbReference>
<dbReference type="PANTHER" id="PTHR39168:SF1">
    <property type="entry name" value="TRANSCRIPTIONAL REGULATORY PROTEIN"/>
    <property type="match status" value="1"/>
</dbReference>